<name>A0A5J4YPR0_PORPP</name>
<sequence length="699" mass="79295">MPYKRKAGAASSRVSHVLARRRPRPALVHVEESEEEIQFDASDDVCCVCEHGDHCEHGSYLYLCDGGCFRVFHDSCAEKDGSGCPASEGPDAIFLCRLCRSSSWYCALCLRAPGGADDETDVLIKCQDKHCGKRFHRTCLESLPLTRNRHDGSHVICPRHTCAQCALPIQNETGSFSRCIRCPLAYHRHCQPPNLYMCDNRDSLSQFICPKHLKTECSWITTIPRSFPRCVLCDRDVKNDQSCPDDEDGDEDSFLCNSCPNSYHRKCLSPLLRTLAVWQARMALAEPFSCWSCRQGRLPLDYDVVWAMIYRKNAHVYWPARIVHRAQIPSRVMEERHKDHYLPIQWFGIENAYAWVPCDFVSHISNQRFDTSSVCQEDFQRAVAEAQRIWSGQEDAEETRMQLATQCDYSMVLDREKPLLSSRNMLGTPISAAFLSESWLDDTHAEPASHEVMLKVFYTGDRRGWGVMTLASIPRGATIIEYVGDIVDEHAAINLVKQQRRVSERDRWFVVETGIPGVYLDTSKCGNKSRFINHSCCPNVQISRRCKNGALCMMISALQDIPPTGELVLCYNVRKLAQLTHAPGQPCFCGANYCTGQIEGINGTRPSILPRRFSRDSDPNGHGDVSPMPNHPAAYLTRRSYIRLITLYPSIHPSIWSCVCLLSLLGSLLLSTCASLSKWHRTLYNVYSIEVMLVRIWLY</sequence>
<evidence type="ECO:0000256" key="5">
    <source>
        <dbReference type="ARBA" id="ARBA00022679"/>
    </source>
</evidence>
<dbReference type="Pfam" id="PF22908">
    <property type="entry name" value="PHD_NSD"/>
    <property type="match status" value="1"/>
</dbReference>
<protein>
    <submittedName>
        <fullName evidence="18">Putative histone-lysine N-methyltransferase Mes-4</fullName>
    </submittedName>
</protein>
<keyword evidence="5 18" id="KW-0808">Transferase</keyword>
<dbReference type="CDD" id="cd15566">
    <property type="entry name" value="PHD3_NSD"/>
    <property type="match status" value="1"/>
</dbReference>
<feature type="domain" description="SET" evidence="15">
    <location>
        <begin position="452"/>
        <end position="572"/>
    </location>
</feature>
<evidence type="ECO:0000313" key="19">
    <source>
        <dbReference type="Proteomes" id="UP000324585"/>
    </source>
</evidence>
<evidence type="ECO:0000256" key="8">
    <source>
        <dbReference type="ARBA" id="ARBA00022737"/>
    </source>
</evidence>
<keyword evidence="9 13" id="KW-0863">Zinc-finger</keyword>
<dbReference type="SUPFAM" id="SSF63748">
    <property type="entry name" value="Tudor/PWWP/MBT"/>
    <property type="match status" value="1"/>
</dbReference>
<evidence type="ECO:0000256" key="4">
    <source>
        <dbReference type="ARBA" id="ARBA00022603"/>
    </source>
</evidence>
<dbReference type="InterPro" id="IPR055198">
    <property type="entry name" value="NSD_PHD"/>
</dbReference>
<dbReference type="GO" id="GO:0008168">
    <property type="term" value="F:methyltransferase activity"/>
    <property type="evidence" value="ECO:0007669"/>
    <property type="project" value="UniProtKB-KW"/>
</dbReference>
<evidence type="ECO:0000256" key="13">
    <source>
        <dbReference type="PROSITE-ProRule" id="PRU00146"/>
    </source>
</evidence>
<keyword evidence="8" id="KW-0677">Repeat</keyword>
<keyword evidence="4 18" id="KW-0489">Methyltransferase</keyword>
<dbReference type="PROSITE" id="PS50812">
    <property type="entry name" value="PWWP"/>
    <property type="match status" value="1"/>
</dbReference>
<comment type="caution">
    <text evidence="18">The sequence shown here is derived from an EMBL/GenBank/DDBJ whole genome shotgun (WGS) entry which is preliminary data.</text>
</comment>
<dbReference type="Gene3D" id="2.30.30.140">
    <property type="match status" value="1"/>
</dbReference>
<dbReference type="Pfam" id="PF23004">
    <property type="entry name" value="PHDvar_NSD"/>
    <property type="match status" value="1"/>
</dbReference>
<reference evidence="19" key="1">
    <citation type="journal article" date="2019" name="Nat. Commun.">
        <title>Expansion of phycobilisome linker gene families in mesophilic red algae.</title>
        <authorList>
            <person name="Lee J."/>
            <person name="Kim D."/>
            <person name="Bhattacharya D."/>
            <person name="Yoon H.S."/>
        </authorList>
    </citation>
    <scope>NUCLEOTIDE SEQUENCE [LARGE SCALE GENOMIC DNA]</scope>
    <source>
        <strain evidence="19">CCMP 1328</strain>
    </source>
</reference>
<keyword evidence="3" id="KW-0158">Chromosome</keyword>
<dbReference type="InterPro" id="IPR000313">
    <property type="entry name" value="PWWP_dom"/>
</dbReference>
<dbReference type="PANTHER" id="PTHR22884">
    <property type="entry name" value="SET DOMAIN PROTEINS"/>
    <property type="match status" value="1"/>
</dbReference>
<feature type="domain" description="Post-SET" evidence="17">
    <location>
        <begin position="583"/>
        <end position="599"/>
    </location>
</feature>
<keyword evidence="11" id="KW-0156">Chromatin regulator</keyword>
<organism evidence="18 19">
    <name type="scientific">Porphyridium purpureum</name>
    <name type="common">Red alga</name>
    <name type="synonym">Porphyridium cruentum</name>
    <dbReference type="NCBI Taxonomy" id="35688"/>
    <lineage>
        <taxon>Eukaryota</taxon>
        <taxon>Rhodophyta</taxon>
        <taxon>Bangiophyceae</taxon>
        <taxon>Porphyridiales</taxon>
        <taxon>Porphyridiaceae</taxon>
        <taxon>Porphyridium</taxon>
    </lineage>
</organism>
<evidence type="ECO:0000256" key="2">
    <source>
        <dbReference type="ARBA" id="ARBA00004286"/>
    </source>
</evidence>
<dbReference type="InterPro" id="IPR055197">
    <property type="entry name" value="PHDvar_NSD"/>
</dbReference>
<dbReference type="InterPro" id="IPR011011">
    <property type="entry name" value="Znf_FYVE_PHD"/>
</dbReference>
<evidence type="ECO:0000256" key="11">
    <source>
        <dbReference type="ARBA" id="ARBA00022853"/>
    </source>
</evidence>
<dbReference type="Proteomes" id="UP000324585">
    <property type="component" value="Unassembled WGS sequence"/>
</dbReference>
<dbReference type="SUPFAM" id="SSF82199">
    <property type="entry name" value="SET domain"/>
    <property type="match status" value="1"/>
</dbReference>
<dbReference type="InterPro" id="IPR046341">
    <property type="entry name" value="SET_dom_sf"/>
</dbReference>
<dbReference type="GO" id="GO:0005694">
    <property type="term" value="C:chromosome"/>
    <property type="evidence" value="ECO:0007669"/>
    <property type="project" value="UniProtKB-SubCell"/>
</dbReference>
<dbReference type="InterPro" id="IPR019787">
    <property type="entry name" value="Znf_PHD-finger"/>
</dbReference>
<evidence type="ECO:0000256" key="1">
    <source>
        <dbReference type="ARBA" id="ARBA00004123"/>
    </source>
</evidence>
<accession>A0A5J4YPR0</accession>
<dbReference type="SMART" id="SM00317">
    <property type="entry name" value="SET"/>
    <property type="match status" value="1"/>
</dbReference>
<evidence type="ECO:0000259" key="16">
    <source>
        <dbReference type="PROSITE" id="PS50812"/>
    </source>
</evidence>
<dbReference type="InterPro" id="IPR001214">
    <property type="entry name" value="SET_dom"/>
</dbReference>
<keyword evidence="19" id="KW-1185">Reference proteome</keyword>
<dbReference type="Pfam" id="PF00856">
    <property type="entry name" value="SET"/>
    <property type="match status" value="1"/>
</dbReference>
<dbReference type="InterPro" id="IPR013083">
    <property type="entry name" value="Znf_RING/FYVE/PHD"/>
</dbReference>
<evidence type="ECO:0000256" key="10">
    <source>
        <dbReference type="ARBA" id="ARBA00022833"/>
    </source>
</evidence>
<dbReference type="OrthoDB" id="6141102at2759"/>
<evidence type="ECO:0000313" key="18">
    <source>
        <dbReference type="EMBL" id="KAA8493195.1"/>
    </source>
</evidence>
<evidence type="ECO:0000256" key="9">
    <source>
        <dbReference type="ARBA" id="ARBA00022771"/>
    </source>
</evidence>
<keyword evidence="7" id="KW-0479">Metal-binding</keyword>
<evidence type="ECO:0000256" key="6">
    <source>
        <dbReference type="ARBA" id="ARBA00022691"/>
    </source>
</evidence>
<evidence type="ECO:0000259" key="17">
    <source>
        <dbReference type="PROSITE" id="PS50868"/>
    </source>
</evidence>
<dbReference type="PROSITE" id="PS50868">
    <property type="entry name" value="POST_SET"/>
    <property type="match status" value="1"/>
</dbReference>
<dbReference type="InterPro" id="IPR003616">
    <property type="entry name" value="Post-SET_dom"/>
</dbReference>
<dbReference type="CDD" id="cd05162">
    <property type="entry name" value="PWWP"/>
    <property type="match status" value="1"/>
</dbReference>
<evidence type="ECO:0000259" key="15">
    <source>
        <dbReference type="PROSITE" id="PS50280"/>
    </source>
</evidence>
<dbReference type="SMART" id="SM00249">
    <property type="entry name" value="PHD"/>
    <property type="match status" value="4"/>
</dbReference>
<dbReference type="Gene3D" id="2.170.270.10">
    <property type="entry name" value="SET domain"/>
    <property type="match status" value="1"/>
</dbReference>
<keyword evidence="10" id="KW-0862">Zinc</keyword>
<feature type="domain" description="PHD-type" evidence="14">
    <location>
        <begin position="43"/>
        <end position="102"/>
    </location>
</feature>
<dbReference type="GO" id="GO:0005634">
    <property type="term" value="C:nucleus"/>
    <property type="evidence" value="ECO:0007669"/>
    <property type="project" value="UniProtKB-SubCell"/>
</dbReference>
<dbReference type="EMBL" id="VRMN01000007">
    <property type="protein sequence ID" value="KAA8493195.1"/>
    <property type="molecule type" value="Genomic_DNA"/>
</dbReference>
<evidence type="ECO:0000259" key="14">
    <source>
        <dbReference type="PROSITE" id="PS50016"/>
    </source>
</evidence>
<dbReference type="InterPro" id="IPR001965">
    <property type="entry name" value="Znf_PHD"/>
</dbReference>
<evidence type="ECO:0000256" key="12">
    <source>
        <dbReference type="ARBA" id="ARBA00023242"/>
    </source>
</evidence>
<dbReference type="GO" id="GO:0006338">
    <property type="term" value="P:chromatin remodeling"/>
    <property type="evidence" value="ECO:0007669"/>
    <property type="project" value="UniProtKB-ARBA"/>
</dbReference>
<evidence type="ECO:0000256" key="7">
    <source>
        <dbReference type="ARBA" id="ARBA00022723"/>
    </source>
</evidence>
<dbReference type="GO" id="GO:0032259">
    <property type="term" value="P:methylation"/>
    <property type="evidence" value="ECO:0007669"/>
    <property type="project" value="UniProtKB-KW"/>
</dbReference>
<dbReference type="PROSITE" id="PS50280">
    <property type="entry name" value="SET"/>
    <property type="match status" value="1"/>
</dbReference>
<feature type="domain" description="PWWP" evidence="16">
    <location>
        <begin position="317"/>
        <end position="357"/>
    </location>
</feature>
<dbReference type="Gene3D" id="3.30.40.10">
    <property type="entry name" value="Zinc/RING finger domain, C3HC4 (zinc finger)"/>
    <property type="match status" value="1"/>
</dbReference>
<dbReference type="Pfam" id="PF00855">
    <property type="entry name" value="PWWP"/>
    <property type="match status" value="1"/>
</dbReference>
<dbReference type="GO" id="GO:0008270">
    <property type="term" value="F:zinc ion binding"/>
    <property type="evidence" value="ECO:0007669"/>
    <property type="project" value="UniProtKB-KW"/>
</dbReference>
<dbReference type="SUPFAM" id="SSF57903">
    <property type="entry name" value="FYVE/PHD zinc finger"/>
    <property type="match status" value="1"/>
</dbReference>
<dbReference type="AlphaFoldDB" id="A0A5J4YPR0"/>
<keyword evidence="12" id="KW-0539">Nucleus</keyword>
<proteinExistence type="predicted"/>
<gene>
    <name evidence="18" type="ORF">FVE85_8640</name>
</gene>
<comment type="subcellular location">
    <subcellularLocation>
        <location evidence="2">Chromosome</location>
    </subcellularLocation>
    <subcellularLocation>
        <location evidence="1">Nucleus</location>
    </subcellularLocation>
</comment>
<dbReference type="InterPro" id="IPR050777">
    <property type="entry name" value="SET2_Histone-Lys_MeTrsfase"/>
</dbReference>
<dbReference type="PROSITE" id="PS50016">
    <property type="entry name" value="ZF_PHD_2"/>
    <property type="match status" value="1"/>
</dbReference>
<evidence type="ECO:0000256" key="3">
    <source>
        <dbReference type="ARBA" id="ARBA00022454"/>
    </source>
</evidence>
<keyword evidence="6" id="KW-0949">S-adenosyl-L-methionine</keyword>